<dbReference type="Proteomes" id="UP001292094">
    <property type="component" value="Unassembled WGS sequence"/>
</dbReference>
<protein>
    <submittedName>
        <fullName evidence="2">Uncharacterized protein</fullName>
    </submittedName>
</protein>
<feature type="region of interest" description="Disordered" evidence="1">
    <location>
        <begin position="17"/>
        <end position="62"/>
    </location>
</feature>
<feature type="compositionally biased region" description="Low complexity" evidence="1">
    <location>
        <begin position="27"/>
        <end position="40"/>
    </location>
</feature>
<evidence type="ECO:0000313" key="2">
    <source>
        <dbReference type="EMBL" id="KAK4297105.1"/>
    </source>
</evidence>
<evidence type="ECO:0000313" key="3">
    <source>
        <dbReference type="Proteomes" id="UP001292094"/>
    </source>
</evidence>
<organism evidence="2 3">
    <name type="scientific">Petrolisthes manimaculis</name>
    <dbReference type="NCBI Taxonomy" id="1843537"/>
    <lineage>
        <taxon>Eukaryota</taxon>
        <taxon>Metazoa</taxon>
        <taxon>Ecdysozoa</taxon>
        <taxon>Arthropoda</taxon>
        <taxon>Crustacea</taxon>
        <taxon>Multicrustacea</taxon>
        <taxon>Malacostraca</taxon>
        <taxon>Eumalacostraca</taxon>
        <taxon>Eucarida</taxon>
        <taxon>Decapoda</taxon>
        <taxon>Pleocyemata</taxon>
        <taxon>Anomura</taxon>
        <taxon>Galatheoidea</taxon>
        <taxon>Porcellanidae</taxon>
        <taxon>Petrolisthes</taxon>
    </lineage>
</organism>
<evidence type="ECO:0000256" key="1">
    <source>
        <dbReference type="SAM" id="MobiDB-lite"/>
    </source>
</evidence>
<dbReference type="EMBL" id="JAWZYT010003712">
    <property type="protein sequence ID" value="KAK4297105.1"/>
    <property type="molecule type" value="Genomic_DNA"/>
</dbReference>
<feature type="compositionally biased region" description="Polar residues" evidence="1">
    <location>
        <begin position="41"/>
        <end position="61"/>
    </location>
</feature>
<reference evidence="2" key="1">
    <citation type="submission" date="2023-11" db="EMBL/GenBank/DDBJ databases">
        <title>Genome assemblies of two species of porcelain crab, Petrolisthes cinctipes and Petrolisthes manimaculis (Anomura: Porcellanidae).</title>
        <authorList>
            <person name="Angst P."/>
        </authorList>
    </citation>
    <scope>NUCLEOTIDE SEQUENCE</scope>
    <source>
        <strain evidence="2">PB745_02</strain>
        <tissue evidence="2">Gill</tissue>
    </source>
</reference>
<name>A0AAE1NVJ0_9EUCA</name>
<sequence>MSFVASQVGLRRVRKVLPRRAASDEGSSSLLSFTWSTSTSRPGSSALPQDTVRRFSSSDSPLNPVVFPPKRVWGSPEPWFLGGAGAGKAKDK</sequence>
<proteinExistence type="predicted"/>
<accession>A0AAE1NVJ0</accession>
<gene>
    <name evidence="2" type="ORF">Pmani_030448</name>
</gene>
<dbReference type="AlphaFoldDB" id="A0AAE1NVJ0"/>
<keyword evidence="3" id="KW-1185">Reference proteome</keyword>
<comment type="caution">
    <text evidence="2">The sequence shown here is derived from an EMBL/GenBank/DDBJ whole genome shotgun (WGS) entry which is preliminary data.</text>
</comment>